<dbReference type="InterPro" id="IPR011611">
    <property type="entry name" value="PfkB_dom"/>
</dbReference>
<dbReference type="Gene3D" id="3.40.1190.20">
    <property type="match status" value="1"/>
</dbReference>
<dbReference type="NCBIfam" id="TIGR03828">
    <property type="entry name" value="pfkB"/>
    <property type="match status" value="1"/>
</dbReference>
<dbReference type="EC" id="2.7.1.56" evidence="2 11"/>
<organism evidence="13 14">
    <name type="scientific">Nostocoides vanveenii</name>
    <dbReference type="NCBI Taxonomy" id="330835"/>
    <lineage>
        <taxon>Bacteria</taxon>
        <taxon>Bacillati</taxon>
        <taxon>Actinomycetota</taxon>
        <taxon>Actinomycetes</taxon>
        <taxon>Micrococcales</taxon>
        <taxon>Intrasporangiaceae</taxon>
        <taxon>Nostocoides</taxon>
    </lineage>
</organism>
<evidence type="ECO:0000256" key="3">
    <source>
        <dbReference type="ARBA" id="ARBA00013596"/>
    </source>
</evidence>
<keyword evidence="6 11" id="KW-0418">Kinase</keyword>
<evidence type="ECO:0000256" key="7">
    <source>
        <dbReference type="ARBA" id="ARBA00022840"/>
    </source>
</evidence>
<gene>
    <name evidence="13" type="primary">pfkB</name>
    <name evidence="13" type="ORF">GCM10009810_11220</name>
</gene>
<sequence>MIITVTPNPSIDRTIAVDDLRAGQVHRATSSRIDPGGKGINVSRALTAQDSPTLALAPLGGPEGHLLGELLATAGVAHRPIDVGGSVRMNVAVVEPNGTTTKLNEPGPVLSDGEAQALLAATADAAVGATWVLGSGSLPPGAPTNWYADLVAAARDRGTRVAIDSSGAPMAAALAACPTLIKPNLDELAELVGRPLTVLGEVVDAAYELVEEGIALVYVSLGADGAIVVGNDVLAYARATITAPLSSVGAGDCLLAGVLDALAHGADPVGALRQGVLWGAAAVTLPGSRVPTPEDLIGIPVQVDAHLDRSLALAG</sequence>
<dbReference type="EMBL" id="BAAAPN010000029">
    <property type="protein sequence ID" value="GAA1752997.1"/>
    <property type="molecule type" value="Genomic_DNA"/>
</dbReference>
<evidence type="ECO:0000256" key="10">
    <source>
        <dbReference type="PIRNR" id="PIRNR000535"/>
    </source>
</evidence>
<evidence type="ECO:0000313" key="13">
    <source>
        <dbReference type="EMBL" id="GAA1752997.1"/>
    </source>
</evidence>
<evidence type="ECO:0000259" key="12">
    <source>
        <dbReference type="Pfam" id="PF00294"/>
    </source>
</evidence>
<evidence type="ECO:0000256" key="9">
    <source>
        <dbReference type="ARBA" id="ARBA00047745"/>
    </source>
</evidence>
<dbReference type="PANTHER" id="PTHR46566">
    <property type="entry name" value="1-PHOSPHOFRUCTOKINASE-RELATED"/>
    <property type="match status" value="1"/>
</dbReference>
<protein>
    <recommendedName>
        <fullName evidence="3 11">1-phosphofructokinase</fullName>
        <shortName evidence="11">Fru1PK</shortName>
        <ecNumber evidence="2 11">2.7.1.56</ecNumber>
    </recommendedName>
    <alternativeName>
        <fullName evidence="8 11">Fructose 1-phosphate kinase</fullName>
    </alternativeName>
</protein>
<dbReference type="PROSITE" id="PS00584">
    <property type="entry name" value="PFKB_KINASES_2"/>
    <property type="match status" value="1"/>
</dbReference>
<evidence type="ECO:0000256" key="11">
    <source>
        <dbReference type="RuleBase" id="RU369061"/>
    </source>
</evidence>
<dbReference type="Proteomes" id="UP001501475">
    <property type="component" value="Unassembled WGS sequence"/>
</dbReference>
<dbReference type="InterPro" id="IPR029056">
    <property type="entry name" value="Ribokinase-like"/>
</dbReference>
<keyword evidence="14" id="KW-1185">Reference proteome</keyword>
<comment type="caution">
    <text evidence="13">The sequence shown here is derived from an EMBL/GenBank/DDBJ whole genome shotgun (WGS) entry which is preliminary data.</text>
</comment>
<keyword evidence="5 11" id="KW-0547">Nucleotide-binding</keyword>
<comment type="similarity">
    <text evidence="1 11">Belongs to the carbohydrate kinase PfkB family.</text>
</comment>
<dbReference type="SUPFAM" id="SSF53613">
    <property type="entry name" value="Ribokinase-like"/>
    <property type="match status" value="1"/>
</dbReference>
<dbReference type="NCBIfam" id="TIGR03168">
    <property type="entry name" value="1-PFK"/>
    <property type="match status" value="1"/>
</dbReference>
<dbReference type="InterPro" id="IPR022463">
    <property type="entry name" value="1-PFruKinase"/>
</dbReference>
<evidence type="ECO:0000256" key="2">
    <source>
        <dbReference type="ARBA" id="ARBA00012131"/>
    </source>
</evidence>
<keyword evidence="4 10" id="KW-0808">Transferase</keyword>
<feature type="domain" description="Carbohydrate kinase PfkB" evidence="12">
    <location>
        <begin position="11"/>
        <end position="294"/>
    </location>
</feature>
<reference evidence="14" key="1">
    <citation type="journal article" date="2019" name="Int. J. Syst. Evol. Microbiol.">
        <title>The Global Catalogue of Microorganisms (GCM) 10K type strain sequencing project: providing services to taxonomists for standard genome sequencing and annotation.</title>
        <authorList>
            <consortium name="The Broad Institute Genomics Platform"/>
            <consortium name="The Broad Institute Genome Sequencing Center for Infectious Disease"/>
            <person name="Wu L."/>
            <person name="Ma J."/>
        </authorList>
    </citation>
    <scope>NUCLEOTIDE SEQUENCE [LARGE SCALE GENOMIC DNA]</scope>
    <source>
        <strain evidence="14">JCM 15591</strain>
    </source>
</reference>
<accession>A0ABP4WIC1</accession>
<dbReference type="InterPro" id="IPR002173">
    <property type="entry name" value="Carboh/pur_kinase_PfkB_CS"/>
</dbReference>
<evidence type="ECO:0000256" key="8">
    <source>
        <dbReference type="ARBA" id="ARBA00032802"/>
    </source>
</evidence>
<dbReference type="InterPro" id="IPR017583">
    <property type="entry name" value="Tagatose/fructose_Pkinase"/>
</dbReference>
<evidence type="ECO:0000256" key="5">
    <source>
        <dbReference type="ARBA" id="ARBA00022741"/>
    </source>
</evidence>
<comment type="catalytic activity">
    <reaction evidence="9 11">
        <text>beta-D-fructose 1-phosphate + ATP = beta-D-fructose 1,6-bisphosphate + ADP + H(+)</text>
        <dbReference type="Rhea" id="RHEA:14213"/>
        <dbReference type="ChEBI" id="CHEBI:15378"/>
        <dbReference type="ChEBI" id="CHEBI:30616"/>
        <dbReference type="ChEBI" id="CHEBI:32966"/>
        <dbReference type="ChEBI" id="CHEBI:138881"/>
        <dbReference type="ChEBI" id="CHEBI:456216"/>
        <dbReference type="EC" id="2.7.1.56"/>
    </reaction>
</comment>
<evidence type="ECO:0000256" key="6">
    <source>
        <dbReference type="ARBA" id="ARBA00022777"/>
    </source>
</evidence>
<evidence type="ECO:0000256" key="4">
    <source>
        <dbReference type="ARBA" id="ARBA00022679"/>
    </source>
</evidence>
<dbReference type="PANTHER" id="PTHR46566:SF5">
    <property type="entry name" value="1-PHOSPHOFRUCTOKINASE"/>
    <property type="match status" value="1"/>
</dbReference>
<name>A0ABP4WIC1_9MICO</name>
<evidence type="ECO:0000256" key="1">
    <source>
        <dbReference type="ARBA" id="ARBA00010688"/>
    </source>
</evidence>
<dbReference type="Pfam" id="PF00294">
    <property type="entry name" value="PfkB"/>
    <property type="match status" value="1"/>
</dbReference>
<comment type="function">
    <text evidence="11">Catalyzes the ATP-dependent phosphorylation of fructose-l-phosphate to fructose-l,6-bisphosphate.</text>
</comment>
<proteinExistence type="inferred from homology"/>
<dbReference type="CDD" id="cd01164">
    <property type="entry name" value="FruK_PfkB_like"/>
    <property type="match status" value="1"/>
</dbReference>
<keyword evidence="7 11" id="KW-0067">ATP-binding</keyword>
<dbReference type="PIRSF" id="PIRSF000535">
    <property type="entry name" value="1PFK/6PFK/LacC"/>
    <property type="match status" value="1"/>
</dbReference>
<dbReference type="RefSeq" id="WP_344063316.1">
    <property type="nucleotide sequence ID" value="NZ_BAAAPN010000029.1"/>
</dbReference>
<evidence type="ECO:0000313" key="14">
    <source>
        <dbReference type="Proteomes" id="UP001501475"/>
    </source>
</evidence>